<dbReference type="EMBL" id="CADCWG010000035">
    <property type="protein sequence ID" value="CAA9538576.1"/>
    <property type="molecule type" value="Genomic_DNA"/>
</dbReference>
<protein>
    <submittedName>
        <fullName evidence="2">Uncharacterized protein</fullName>
    </submittedName>
</protein>
<dbReference type="AlphaFoldDB" id="A0A6J4U2H0"/>
<evidence type="ECO:0000313" key="2">
    <source>
        <dbReference type="EMBL" id="CAA9538576.1"/>
    </source>
</evidence>
<sequence>MAGTARPSARRTRSGSPRHATPAGTRAQGPRRGPSDDASGDRPSLTGSPLRSGGTWVVGMARAPSPPGSERGRRGAGGGSARGRAGSARGGTWRGSSVGRMGAARPVGGARALWCRGRGPLGGNPVE</sequence>
<evidence type="ECO:0000256" key="1">
    <source>
        <dbReference type="SAM" id="MobiDB-lite"/>
    </source>
</evidence>
<name>A0A6J4U2H0_9BACT</name>
<organism evidence="2">
    <name type="scientific">uncultured Thermomicrobiales bacterium</name>
    <dbReference type="NCBI Taxonomy" id="1645740"/>
    <lineage>
        <taxon>Bacteria</taxon>
        <taxon>Pseudomonadati</taxon>
        <taxon>Thermomicrobiota</taxon>
        <taxon>Thermomicrobia</taxon>
        <taxon>Thermomicrobiales</taxon>
        <taxon>environmental samples</taxon>
    </lineage>
</organism>
<proteinExistence type="predicted"/>
<accession>A0A6J4U2H0</accession>
<reference evidence="2" key="1">
    <citation type="submission" date="2020-02" db="EMBL/GenBank/DDBJ databases">
        <authorList>
            <person name="Meier V. D."/>
        </authorList>
    </citation>
    <scope>NUCLEOTIDE SEQUENCE</scope>
    <source>
        <strain evidence="2">AVDCRST_MAG49</strain>
    </source>
</reference>
<gene>
    <name evidence="2" type="ORF">AVDCRST_MAG49-582</name>
</gene>
<feature type="region of interest" description="Disordered" evidence="1">
    <location>
        <begin position="1"/>
        <end position="103"/>
    </location>
</feature>